<protein>
    <recommendedName>
        <fullName evidence="3">YtxH domain-containing protein</fullName>
    </recommendedName>
</protein>
<accession>A0A975A2N3</accession>
<name>A0A975A2N3_9BACT</name>
<evidence type="ECO:0000313" key="1">
    <source>
        <dbReference type="EMBL" id="QSE99026.1"/>
    </source>
</evidence>
<dbReference type="EMBL" id="CP070608">
    <property type="protein sequence ID" value="QSE99026.1"/>
    <property type="molecule type" value="Genomic_DNA"/>
</dbReference>
<dbReference type="Proteomes" id="UP000662783">
    <property type="component" value="Chromosome"/>
</dbReference>
<reference evidence="1" key="1">
    <citation type="submission" date="2021-02" db="EMBL/GenBank/DDBJ databases">
        <title>Fulvivirga sp. S481 isolated from sea water.</title>
        <authorList>
            <person name="Bae S.S."/>
            <person name="Baek K."/>
        </authorList>
    </citation>
    <scope>NUCLEOTIDE SEQUENCE</scope>
    <source>
        <strain evidence="1">S481</strain>
    </source>
</reference>
<gene>
    <name evidence="1" type="ORF">JR347_08050</name>
</gene>
<dbReference type="KEGG" id="fuv:JR347_08050"/>
<proteinExistence type="predicted"/>
<sequence>MGRRPEGKAEHLFKNLGKKIDELISDIKKGTDDPRFKDRFEELKRNGEKLKTEFNSFKDDHHEIFDDIDKSFEKAGEEIRKAFSETFRKGSKNKKEA</sequence>
<evidence type="ECO:0008006" key="3">
    <source>
        <dbReference type="Google" id="ProtNLM"/>
    </source>
</evidence>
<dbReference type="AlphaFoldDB" id="A0A975A2N3"/>
<keyword evidence="2" id="KW-1185">Reference proteome</keyword>
<dbReference type="Gene3D" id="1.20.120.20">
    <property type="entry name" value="Apolipoprotein"/>
    <property type="match status" value="1"/>
</dbReference>
<dbReference type="RefSeq" id="WP_205723537.1">
    <property type="nucleotide sequence ID" value="NZ_CP070608.1"/>
</dbReference>
<evidence type="ECO:0000313" key="2">
    <source>
        <dbReference type="Proteomes" id="UP000662783"/>
    </source>
</evidence>
<organism evidence="1 2">
    <name type="scientific">Fulvivirga lutea</name>
    <dbReference type="NCBI Taxonomy" id="2810512"/>
    <lineage>
        <taxon>Bacteria</taxon>
        <taxon>Pseudomonadati</taxon>
        <taxon>Bacteroidota</taxon>
        <taxon>Cytophagia</taxon>
        <taxon>Cytophagales</taxon>
        <taxon>Fulvivirgaceae</taxon>
        <taxon>Fulvivirga</taxon>
    </lineage>
</organism>